<comment type="catalytic activity">
    <reaction evidence="5">
        <text>L-proline + NADP(+) = (S)-1-pyrroline-5-carboxylate + NADPH + 2 H(+)</text>
        <dbReference type="Rhea" id="RHEA:14109"/>
        <dbReference type="ChEBI" id="CHEBI:15378"/>
        <dbReference type="ChEBI" id="CHEBI:17388"/>
        <dbReference type="ChEBI" id="CHEBI:57783"/>
        <dbReference type="ChEBI" id="CHEBI:58349"/>
        <dbReference type="ChEBI" id="CHEBI:60039"/>
        <dbReference type="EC" id="1.5.1.2"/>
    </reaction>
</comment>
<comment type="caution">
    <text evidence="8">The sequence shown here is derived from an EMBL/GenBank/DDBJ whole genome shotgun (WGS) entry which is preliminary data.</text>
</comment>
<dbReference type="Proteomes" id="UP000654370">
    <property type="component" value="Unassembled WGS sequence"/>
</dbReference>
<comment type="similarity">
    <text evidence="1 5">Belongs to the pyrroline-5-carboxylate reductase family.</text>
</comment>
<dbReference type="Gene3D" id="1.10.3730.10">
    <property type="entry name" value="ProC C-terminal domain-like"/>
    <property type="match status" value="1"/>
</dbReference>
<comment type="pathway">
    <text evidence="5">Amino-acid biosynthesis; L-proline biosynthesis; L-proline from L-glutamate 5-semialdehyde: step 1/1.</text>
</comment>
<dbReference type="InterPro" id="IPR053790">
    <property type="entry name" value="P5CR-like_CS"/>
</dbReference>
<accession>A0A8H7PPQ1</accession>
<dbReference type="InterPro" id="IPR029036">
    <property type="entry name" value="P5CR_dimer"/>
</dbReference>
<evidence type="ECO:0000259" key="7">
    <source>
        <dbReference type="Pfam" id="PF14748"/>
    </source>
</evidence>
<keyword evidence="2 4" id="KW-0521">NADP</keyword>
<dbReference type="EMBL" id="JAEPQZ010000009">
    <property type="protein sequence ID" value="KAG2177289.1"/>
    <property type="molecule type" value="Genomic_DNA"/>
</dbReference>
<evidence type="ECO:0000256" key="5">
    <source>
        <dbReference type="RuleBase" id="RU003903"/>
    </source>
</evidence>
<dbReference type="Pfam" id="PF03807">
    <property type="entry name" value="F420_oxidored"/>
    <property type="match status" value="1"/>
</dbReference>
<dbReference type="InterPro" id="IPR008927">
    <property type="entry name" value="6-PGluconate_DH-like_C_sf"/>
</dbReference>
<organism evidence="8 9">
    <name type="scientific">Mortierella isabellina</name>
    <name type="common">Filamentous fungus</name>
    <name type="synonym">Umbelopsis isabellina</name>
    <dbReference type="NCBI Taxonomy" id="91625"/>
    <lineage>
        <taxon>Eukaryota</taxon>
        <taxon>Fungi</taxon>
        <taxon>Fungi incertae sedis</taxon>
        <taxon>Mucoromycota</taxon>
        <taxon>Mucoromycotina</taxon>
        <taxon>Umbelopsidomycetes</taxon>
        <taxon>Umbelopsidales</taxon>
        <taxon>Umbelopsidaceae</taxon>
        <taxon>Umbelopsis</taxon>
    </lineage>
</organism>
<evidence type="ECO:0000313" key="9">
    <source>
        <dbReference type="Proteomes" id="UP000654370"/>
    </source>
</evidence>
<dbReference type="AlphaFoldDB" id="A0A8H7PPQ1"/>
<dbReference type="PROSITE" id="PS00521">
    <property type="entry name" value="P5CR"/>
    <property type="match status" value="1"/>
</dbReference>
<dbReference type="GO" id="GO:0004735">
    <property type="term" value="F:pyrroline-5-carboxylate reductase activity"/>
    <property type="evidence" value="ECO:0007669"/>
    <property type="project" value="UniProtKB-EC"/>
</dbReference>
<keyword evidence="3 5" id="KW-0560">Oxidoreductase</keyword>
<dbReference type="GO" id="GO:0055129">
    <property type="term" value="P:L-proline biosynthetic process"/>
    <property type="evidence" value="ECO:0007669"/>
    <property type="project" value="UniProtKB-UniPathway"/>
</dbReference>
<evidence type="ECO:0000259" key="6">
    <source>
        <dbReference type="Pfam" id="PF03807"/>
    </source>
</evidence>
<evidence type="ECO:0000256" key="2">
    <source>
        <dbReference type="ARBA" id="ARBA00022857"/>
    </source>
</evidence>
<feature type="domain" description="Pyrroline-5-carboxylate reductase dimerisation" evidence="7">
    <location>
        <begin position="200"/>
        <end position="304"/>
    </location>
</feature>
<dbReference type="InterPro" id="IPR000304">
    <property type="entry name" value="Pyrroline-COOH_reductase"/>
</dbReference>
<feature type="domain" description="Pyrroline-5-carboxylate reductase catalytic N-terminal" evidence="6">
    <location>
        <begin position="38"/>
        <end position="134"/>
    </location>
</feature>
<dbReference type="SUPFAM" id="SSF48179">
    <property type="entry name" value="6-phosphogluconate dehydrogenase C-terminal domain-like"/>
    <property type="match status" value="1"/>
</dbReference>
<feature type="binding site" evidence="4">
    <location>
        <position position="91"/>
    </location>
    <ligand>
        <name>NADPH</name>
        <dbReference type="ChEBI" id="CHEBI:57783"/>
    </ligand>
</feature>
<dbReference type="FunFam" id="1.10.3730.10:FF:000001">
    <property type="entry name" value="Pyrroline-5-carboxylate reductase"/>
    <property type="match status" value="1"/>
</dbReference>
<proteinExistence type="inferred from homology"/>
<dbReference type="PANTHER" id="PTHR11645:SF0">
    <property type="entry name" value="PYRROLINE-5-CARBOXYLATE REDUCTASE 3"/>
    <property type="match status" value="1"/>
</dbReference>
<evidence type="ECO:0000256" key="4">
    <source>
        <dbReference type="PIRSR" id="PIRSR000193-1"/>
    </source>
</evidence>
<reference evidence="8" key="1">
    <citation type="submission" date="2020-12" db="EMBL/GenBank/DDBJ databases">
        <title>Metabolic potential, ecology and presence of endohyphal bacteria is reflected in genomic diversity of Mucoromycotina.</title>
        <authorList>
            <person name="Muszewska A."/>
            <person name="Okrasinska A."/>
            <person name="Steczkiewicz K."/>
            <person name="Drgas O."/>
            <person name="Orlowska M."/>
            <person name="Perlinska-Lenart U."/>
            <person name="Aleksandrzak-Piekarczyk T."/>
            <person name="Szatraj K."/>
            <person name="Zielenkiewicz U."/>
            <person name="Pilsyk S."/>
            <person name="Malc E."/>
            <person name="Mieczkowski P."/>
            <person name="Kruszewska J.S."/>
            <person name="Biernat P."/>
            <person name="Pawlowska J."/>
        </authorList>
    </citation>
    <scope>NUCLEOTIDE SEQUENCE</scope>
    <source>
        <strain evidence="8">WA0000067209</strain>
    </source>
</reference>
<evidence type="ECO:0000256" key="3">
    <source>
        <dbReference type="ARBA" id="ARBA00023002"/>
    </source>
</evidence>
<name>A0A8H7PPQ1_MORIS</name>
<dbReference type="NCBIfam" id="TIGR00112">
    <property type="entry name" value="proC"/>
    <property type="match status" value="1"/>
</dbReference>
<dbReference type="PIRSF" id="PIRSF000193">
    <property type="entry name" value="Pyrrol-5-carb_rd"/>
    <property type="match status" value="1"/>
</dbReference>
<keyword evidence="5" id="KW-0641">Proline biosynthesis</keyword>
<dbReference type="EC" id="1.5.1.2" evidence="5"/>
<dbReference type="HAMAP" id="MF_01925">
    <property type="entry name" value="P5C_reductase"/>
    <property type="match status" value="1"/>
</dbReference>
<keyword evidence="5" id="KW-0028">Amino-acid biosynthesis</keyword>
<evidence type="ECO:0000313" key="8">
    <source>
        <dbReference type="EMBL" id="KAG2177289.1"/>
    </source>
</evidence>
<dbReference type="SUPFAM" id="SSF51735">
    <property type="entry name" value="NAD(P)-binding Rossmann-fold domains"/>
    <property type="match status" value="1"/>
</dbReference>
<gene>
    <name evidence="8" type="ORF">INT43_007946</name>
</gene>
<feature type="binding site" evidence="4">
    <location>
        <begin position="42"/>
        <end position="47"/>
    </location>
    <ligand>
        <name>NADP(+)</name>
        <dbReference type="ChEBI" id="CHEBI:58349"/>
    </ligand>
</feature>
<dbReference type="UniPathway" id="UPA00098">
    <property type="reaction ID" value="UER00361"/>
</dbReference>
<dbReference type="OrthoDB" id="10263291at2759"/>
<sequence length="311" mass="33095">MFRFIKSTIPRPSSFMPATERILQIHNMVSPQKKSHSTVAFIGGGNMAEAIIGGMVSSGHPSSCITFSDLAEQRRDYMKSKYPDIESSADNLAVIAKADVVILAVKPQVLHTVVTGIADTLQANKPLVVSIVAGIAAADIDRWIGGSQSSIVRCMPNTPALVGEGAAGLYATEAVTNQQKDMAEKIVQAIAKEYSWVDSENLIDAVTAISGSGPAYFFLIMEAMENAGVEAGLSREDAKALTIQTCLGAAKTAQDSDDDLATLRRKVTSPKGTTEAAIKALEDGHIRDVMGNAVKAAFRRSHELAELFGKQ</sequence>
<dbReference type="Pfam" id="PF14748">
    <property type="entry name" value="P5CR_dimer"/>
    <property type="match status" value="1"/>
</dbReference>
<dbReference type="PANTHER" id="PTHR11645">
    <property type="entry name" value="PYRROLINE-5-CARBOXYLATE REDUCTASE"/>
    <property type="match status" value="1"/>
</dbReference>
<dbReference type="Gene3D" id="3.40.50.720">
    <property type="entry name" value="NAD(P)-binding Rossmann-like Domain"/>
    <property type="match status" value="1"/>
</dbReference>
<evidence type="ECO:0000256" key="1">
    <source>
        <dbReference type="ARBA" id="ARBA00005525"/>
    </source>
</evidence>
<feature type="binding site" evidence="4">
    <location>
        <begin position="104"/>
        <end position="107"/>
    </location>
    <ligand>
        <name>NADP(+)</name>
        <dbReference type="ChEBI" id="CHEBI:58349"/>
    </ligand>
</feature>
<protein>
    <recommendedName>
        <fullName evidence="5">Pyrroline-5-carboxylate reductase</fullName>
        <ecNumber evidence="5">1.5.1.2</ecNumber>
    </recommendedName>
</protein>
<dbReference type="InterPro" id="IPR028939">
    <property type="entry name" value="P5C_Rdtase_cat_N"/>
</dbReference>
<dbReference type="InterPro" id="IPR036291">
    <property type="entry name" value="NAD(P)-bd_dom_sf"/>
</dbReference>
<keyword evidence="9" id="KW-1185">Reference proteome</keyword>